<evidence type="ECO:0000313" key="1">
    <source>
        <dbReference type="EMBL" id="QJA98012.1"/>
    </source>
</evidence>
<accession>A0A6M3LWR5</accession>
<organism evidence="1">
    <name type="scientific">viral metagenome</name>
    <dbReference type="NCBI Taxonomy" id="1070528"/>
    <lineage>
        <taxon>unclassified sequences</taxon>
        <taxon>metagenomes</taxon>
        <taxon>organismal metagenomes</taxon>
    </lineage>
</organism>
<gene>
    <name evidence="1" type="ORF">MM415B05761_0005</name>
</gene>
<dbReference type="EMBL" id="MT143545">
    <property type="protein sequence ID" value="QJA98012.1"/>
    <property type="molecule type" value="Genomic_DNA"/>
</dbReference>
<name>A0A6M3LWR5_9ZZZZ</name>
<protein>
    <submittedName>
        <fullName evidence="1">Uncharacterized protein</fullName>
    </submittedName>
</protein>
<reference evidence="1" key="1">
    <citation type="submission" date="2020-03" db="EMBL/GenBank/DDBJ databases">
        <title>The deep terrestrial virosphere.</title>
        <authorList>
            <person name="Holmfeldt K."/>
            <person name="Nilsson E."/>
            <person name="Simone D."/>
            <person name="Lopez-Fernandez M."/>
            <person name="Wu X."/>
            <person name="de Brujin I."/>
            <person name="Lundin D."/>
            <person name="Andersson A."/>
            <person name="Bertilsson S."/>
            <person name="Dopson M."/>
        </authorList>
    </citation>
    <scope>NUCLEOTIDE SEQUENCE</scope>
    <source>
        <strain evidence="1">MM415B05761</strain>
    </source>
</reference>
<proteinExistence type="predicted"/>
<sequence>MEKKIGVIFTKIPGKEWKDFKTACVQAGKPMTEVLWKGAQMYLTAKSVSIDPPYTENRGDAIYVDPLDWAKEGREGK</sequence>
<dbReference type="AlphaFoldDB" id="A0A6M3LWR5"/>